<evidence type="ECO:0000313" key="1">
    <source>
        <dbReference type="EMBL" id="KAK7464190.1"/>
    </source>
</evidence>
<name>A0ABR1JRX4_9AGAR</name>
<dbReference type="EMBL" id="JBANRG010000008">
    <property type="protein sequence ID" value="KAK7464190.1"/>
    <property type="molecule type" value="Genomic_DNA"/>
</dbReference>
<proteinExistence type="predicted"/>
<comment type="caution">
    <text evidence="1">The sequence shown here is derived from an EMBL/GenBank/DDBJ whole genome shotgun (WGS) entry which is preliminary data.</text>
</comment>
<dbReference type="Proteomes" id="UP001498398">
    <property type="component" value="Unassembled WGS sequence"/>
</dbReference>
<protein>
    <submittedName>
        <fullName evidence="1">Uncharacterized protein</fullName>
    </submittedName>
</protein>
<sequence>MVEMMEIDPSFIDITRNSAYVSVVAMCREAIPADKLVEYMQDADDTCADAYEIEELPNPDQPIPEGEHLPDVDMSSLSEQNVAALVQKIRLISTAISERTAAAYSRLILHLENFVREQHLLPDDQAFFCATPHIHTPEIIASWIMSECDNVNLDGTPKAIPKRRNGWSQAQKMRAAAAYAFGRLHGLGQAPWQILPGTNKAIGNPSASDAVQSYMASLRRRKAEAGEKSASARALTSVTLLTLFYKNKQDAYLIPPTTTSP</sequence>
<evidence type="ECO:0000313" key="2">
    <source>
        <dbReference type="Proteomes" id="UP001498398"/>
    </source>
</evidence>
<keyword evidence="2" id="KW-1185">Reference proteome</keyword>
<reference evidence="1 2" key="1">
    <citation type="submission" date="2024-01" db="EMBL/GenBank/DDBJ databases">
        <title>A draft genome for the cacao thread blight pathogen Marasmiellus scandens.</title>
        <authorList>
            <person name="Baruah I.K."/>
            <person name="Leung J."/>
            <person name="Bukari Y."/>
            <person name="Amoako-Attah I."/>
            <person name="Meinhardt L.W."/>
            <person name="Bailey B.A."/>
            <person name="Cohen S.P."/>
        </authorList>
    </citation>
    <scope>NUCLEOTIDE SEQUENCE [LARGE SCALE GENOMIC DNA]</scope>
    <source>
        <strain evidence="1 2">GH-19</strain>
    </source>
</reference>
<organism evidence="1 2">
    <name type="scientific">Marasmiellus scandens</name>
    <dbReference type="NCBI Taxonomy" id="2682957"/>
    <lineage>
        <taxon>Eukaryota</taxon>
        <taxon>Fungi</taxon>
        <taxon>Dikarya</taxon>
        <taxon>Basidiomycota</taxon>
        <taxon>Agaricomycotina</taxon>
        <taxon>Agaricomycetes</taxon>
        <taxon>Agaricomycetidae</taxon>
        <taxon>Agaricales</taxon>
        <taxon>Marasmiineae</taxon>
        <taxon>Omphalotaceae</taxon>
        <taxon>Marasmiellus</taxon>
    </lineage>
</organism>
<accession>A0ABR1JRX4</accession>
<gene>
    <name evidence="1" type="ORF">VKT23_006356</name>
</gene>